<keyword evidence="2" id="KW-1185">Reference proteome</keyword>
<protein>
    <submittedName>
        <fullName evidence="1">Uncharacterized protein</fullName>
    </submittedName>
</protein>
<name>A0A022QFD8_ERYGU</name>
<dbReference type="AlphaFoldDB" id="A0A022QFD8"/>
<dbReference type="EMBL" id="KI632098">
    <property type="protein sequence ID" value="EYU25235.1"/>
    <property type="molecule type" value="Genomic_DNA"/>
</dbReference>
<gene>
    <name evidence="1" type="ORF">MIMGU_mgv1a016873mg</name>
</gene>
<organism evidence="1 2">
    <name type="scientific">Erythranthe guttata</name>
    <name type="common">Yellow monkey flower</name>
    <name type="synonym">Mimulus guttatus</name>
    <dbReference type="NCBI Taxonomy" id="4155"/>
    <lineage>
        <taxon>Eukaryota</taxon>
        <taxon>Viridiplantae</taxon>
        <taxon>Streptophyta</taxon>
        <taxon>Embryophyta</taxon>
        <taxon>Tracheophyta</taxon>
        <taxon>Spermatophyta</taxon>
        <taxon>Magnoliopsida</taxon>
        <taxon>eudicotyledons</taxon>
        <taxon>Gunneridae</taxon>
        <taxon>Pentapetalae</taxon>
        <taxon>asterids</taxon>
        <taxon>lamiids</taxon>
        <taxon>Lamiales</taxon>
        <taxon>Phrymaceae</taxon>
        <taxon>Erythranthe</taxon>
    </lineage>
</organism>
<accession>A0A022QFD8</accession>
<reference evidence="1 2" key="1">
    <citation type="journal article" date="2013" name="Proc. Natl. Acad. Sci. U.S.A.">
        <title>Fine-scale variation in meiotic recombination in Mimulus inferred from population shotgun sequencing.</title>
        <authorList>
            <person name="Hellsten U."/>
            <person name="Wright K.M."/>
            <person name="Jenkins J."/>
            <person name="Shu S."/>
            <person name="Yuan Y."/>
            <person name="Wessler S.R."/>
            <person name="Schmutz J."/>
            <person name="Willis J.H."/>
            <person name="Rokhsar D.S."/>
        </authorList>
    </citation>
    <scope>NUCLEOTIDE SEQUENCE [LARGE SCALE GENOMIC DNA]</scope>
    <source>
        <strain evidence="2">cv. DUN x IM62</strain>
    </source>
</reference>
<dbReference type="Proteomes" id="UP000030748">
    <property type="component" value="Unassembled WGS sequence"/>
</dbReference>
<evidence type="ECO:0000313" key="2">
    <source>
        <dbReference type="Proteomes" id="UP000030748"/>
    </source>
</evidence>
<sequence>MILRNNSSTANPLVSTSLAIHLRAYALLSSLGKTVSARISESPQHNHRLPTKTRRHCERISNNDRFASSPVHLKVFELGIAQINSIRTVQEVVFTVLPGRRLF</sequence>
<evidence type="ECO:0000313" key="1">
    <source>
        <dbReference type="EMBL" id="EYU25235.1"/>
    </source>
</evidence>
<proteinExistence type="predicted"/>